<dbReference type="GO" id="GO:0044281">
    <property type="term" value="P:small molecule metabolic process"/>
    <property type="evidence" value="ECO:0007669"/>
    <property type="project" value="UniProtKB-ARBA"/>
</dbReference>
<name>A0A937W0Q9_UNCTE</name>
<dbReference type="Proteomes" id="UP000712673">
    <property type="component" value="Unassembled WGS sequence"/>
</dbReference>
<dbReference type="AlphaFoldDB" id="A0A937W0Q9"/>
<dbReference type="GO" id="GO:0046872">
    <property type="term" value="F:metal ion binding"/>
    <property type="evidence" value="ECO:0007669"/>
    <property type="project" value="UniProtKB-KW"/>
</dbReference>
<dbReference type="EMBL" id="VGLS01000107">
    <property type="protein sequence ID" value="MBM3223192.1"/>
    <property type="molecule type" value="Genomic_DNA"/>
</dbReference>
<keyword evidence="2" id="KW-0479">Metal-binding</keyword>
<dbReference type="NCBIfam" id="TIGR01549">
    <property type="entry name" value="HAD-SF-IA-v1"/>
    <property type="match status" value="1"/>
</dbReference>
<dbReference type="InterPro" id="IPR006439">
    <property type="entry name" value="HAD-SF_hydro_IA"/>
</dbReference>
<dbReference type="PANTHER" id="PTHR46470:SF2">
    <property type="entry name" value="GLYCERALDEHYDE 3-PHOSPHATE PHOSPHATASE"/>
    <property type="match status" value="1"/>
</dbReference>
<evidence type="ECO:0000313" key="6">
    <source>
        <dbReference type="Proteomes" id="UP000712673"/>
    </source>
</evidence>
<comment type="cofactor">
    <cofactor evidence="1">
        <name>Mg(2+)</name>
        <dbReference type="ChEBI" id="CHEBI:18420"/>
    </cofactor>
</comment>
<dbReference type="GO" id="GO:0016791">
    <property type="term" value="F:phosphatase activity"/>
    <property type="evidence" value="ECO:0007669"/>
    <property type="project" value="TreeGrafter"/>
</dbReference>
<dbReference type="SUPFAM" id="SSF56784">
    <property type="entry name" value="HAD-like"/>
    <property type="match status" value="1"/>
</dbReference>
<dbReference type="SFLD" id="SFLDS00003">
    <property type="entry name" value="Haloacid_Dehalogenase"/>
    <property type="match status" value="1"/>
</dbReference>
<keyword evidence="3 5" id="KW-0378">Hydrolase</keyword>
<proteinExistence type="predicted"/>
<dbReference type="PRINTS" id="PR00413">
    <property type="entry name" value="HADHALOGNASE"/>
</dbReference>
<accession>A0A937W0Q9</accession>
<dbReference type="Gene3D" id="1.20.120.1600">
    <property type="match status" value="1"/>
</dbReference>
<dbReference type="SFLD" id="SFLDG01129">
    <property type="entry name" value="C1.5:_HAD__Beta-PGM__Phosphata"/>
    <property type="match status" value="1"/>
</dbReference>
<dbReference type="InterPro" id="IPR036412">
    <property type="entry name" value="HAD-like_sf"/>
</dbReference>
<evidence type="ECO:0000313" key="5">
    <source>
        <dbReference type="EMBL" id="MBM3223192.1"/>
    </source>
</evidence>
<dbReference type="Pfam" id="PF00702">
    <property type="entry name" value="Hydrolase"/>
    <property type="match status" value="1"/>
</dbReference>
<organism evidence="5 6">
    <name type="scientific">Tectimicrobiota bacterium</name>
    <dbReference type="NCBI Taxonomy" id="2528274"/>
    <lineage>
        <taxon>Bacteria</taxon>
        <taxon>Pseudomonadati</taxon>
        <taxon>Nitrospinota/Tectimicrobiota group</taxon>
        <taxon>Candidatus Tectimicrobiota</taxon>
    </lineage>
</organism>
<sequence>MRRVAESGGAAMAMDVQRLDTVLFDFGGTLDAPGVHWLTRFYQLYPQLGLEVAPTRIKEAFYWADEQILAHPDITRLPFLPLMQAHAALQLRYLGLPLQPSQQQLAAGFCTAAQQALRASVQVLRALRSRYTLGIISNFYGNVAALCEECGLAELCDVIIDSARVGVSKPSERIFTLALEPLGRTPATAVYVGDSFERDVLAARAAGLQTIWLRGLEPRPCPDPSIPDAIITTLDELPTLLATQETR</sequence>
<dbReference type="InterPro" id="IPR051400">
    <property type="entry name" value="HAD-like_hydrolase"/>
</dbReference>
<dbReference type="PANTHER" id="PTHR46470">
    <property type="entry name" value="N-ACYLNEURAMINATE-9-PHOSPHATASE"/>
    <property type="match status" value="1"/>
</dbReference>
<keyword evidence="4" id="KW-0460">Magnesium</keyword>
<dbReference type="NCBIfam" id="TIGR01509">
    <property type="entry name" value="HAD-SF-IA-v3"/>
    <property type="match status" value="1"/>
</dbReference>
<comment type="caution">
    <text evidence="5">The sequence shown here is derived from an EMBL/GenBank/DDBJ whole genome shotgun (WGS) entry which is preliminary data.</text>
</comment>
<evidence type="ECO:0000256" key="2">
    <source>
        <dbReference type="ARBA" id="ARBA00022723"/>
    </source>
</evidence>
<gene>
    <name evidence="5" type="ORF">FJZ47_05220</name>
</gene>
<evidence type="ECO:0000256" key="3">
    <source>
        <dbReference type="ARBA" id="ARBA00022801"/>
    </source>
</evidence>
<reference evidence="5" key="1">
    <citation type="submission" date="2019-03" db="EMBL/GenBank/DDBJ databases">
        <title>Lake Tanganyika Metagenome-Assembled Genomes (MAGs).</title>
        <authorList>
            <person name="Tran P."/>
        </authorList>
    </citation>
    <scope>NUCLEOTIDE SEQUENCE</scope>
    <source>
        <strain evidence="5">K_DeepCast_65m_m2_066</strain>
    </source>
</reference>
<evidence type="ECO:0000256" key="4">
    <source>
        <dbReference type="ARBA" id="ARBA00022842"/>
    </source>
</evidence>
<protein>
    <submittedName>
        <fullName evidence="5">HAD family hydrolase</fullName>
    </submittedName>
</protein>
<dbReference type="Gene3D" id="3.40.50.1000">
    <property type="entry name" value="HAD superfamily/HAD-like"/>
    <property type="match status" value="1"/>
</dbReference>
<evidence type="ECO:0000256" key="1">
    <source>
        <dbReference type="ARBA" id="ARBA00001946"/>
    </source>
</evidence>
<dbReference type="InterPro" id="IPR023214">
    <property type="entry name" value="HAD_sf"/>
</dbReference>